<evidence type="ECO:0000256" key="7">
    <source>
        <dbReference type="ARBA" id="ARBA00023180"/>
    </source>
</evidence>
<dbReference type="GO" id="GO:0004896">
    <property type="term" value="F:cytokine receptor activity"/>
    <property type="evidence" value="ECO:0007669"/>
    <property type="project" value="TreeGrafter"/>
</dbReference>
<dbReference type="OrthoDB" id="9835959at2759"/>
<evidence type="ECO:0000256" key="3">
    <source>
        <dbReference type="ARBA" id="ARBA00022729"/>
    </source>
</evidence>
<dbReference type="PANTHER" id="PTHR23037:SF46">
    <property type="entry name" value="INTERLEUKIN 5 RECEPTOR SUBUNIT ALPHA"/>
    <property type="match status" value="1"/>
</dbReference>
<keyword evidence="7" id="KW-0325">Glycoprotein</keyword>
<comment type="caution">
    <text evidence="9">The sequence shown here is derived from an EMBL/GenBank/DDBJ whole genome shotgun (WGS) entry which is preliminary data.</text>
</comment>
<evidence type="ECO:0000256" key="5">
    <source>
        <dbReference type="ARBA" id="ARBA00023136"/>
    </source>
</evidence>
<keyword evidence="3 8" id="KW-0732">Signal</keyword>
<feature type="chain" id="PRO_5035772885" description="Leptin receptor" evidence="8">
    <location>
        <begin position="19"/>
        <end position="308"/>
    </location>
</feature>
<sequence length="308" mass="35005">MKCPVLLCLFLPMMQSYSVPDHSGNVTLEPATTLGTSKQRHESVLSTTMIPLDNESTDPILDSFDYDFEVEDLDTPETHYIRIFLKEQSGLKNITKRISDEVWMSQRPFHFLKAVNGLFVENINCVLFATQLNCTWKILNPPIDAQYSVTIQQEDSTTICDCDQKDGKVIGCHGIFKEDPANTLININVSCSNFSYIHSWVYDKSLEKFQPPQNISASIKSGKLHIKWDPPKKLSNTCFCYELAIKWGEQNKTEELSGEVELIVPDIDLTKSYSVQMRVKMRNSCLKTIFGVTGAHLLRCHRLKSPLS</sequence>
<proteinExistence type="predicted"/>
<comment type="subcellular location">
    <subcellularLocation>
        <location evidence="1">Membrane</location>
        <topology evidence="1">Single-pass type I membrane protein</topology>
    </subcellularLocation>
</comment>
<dbReference type="GO" id="GO:0009897">
    <property type="term" value="C:external side of plasma membrane"/>
    <property type="evidence" value="ECO:0007669"/>
    <property type="project" value="TreeGrafter"/>
</dbReference>
<evidence type="ECO:0008006" key="11">
    <source>
        <dbReference type="Google" id="ProtNLM"/>
    </source>
</evidence>
<keyword evidence="6" id="KW-0675">Receptor</keyword>
<reference evidence="9" key="1">
    <citation type="submission" date="2021-01" db="EMBL/GenBank/DDBJ databases">
        <authorList>
            <person name="Zahm M."/>
            <person name="Roques C."/>
            <person name="Cabau C."/>
            <person name="Klopp C."/>
            <person name="Donnadieu C."/>
            <person name="Jouanno E."/>
            <person name="Lampietro C."/>
            <person name="Louis A."/>
            <person name="Herpin A."/>
            <person name="Echchiki A."/>
            <person name="Berthelot C."/>
            <person name="Parey E."/>
            <person name="Roest-Crollius H."/>
            <person name="Braasch I."/>
            <person name="Postlethwait J."/>
            <person name="Bobe J."/>
            <person name="Montfort J."/>
            <person name="Bouchez O."/>
            <person name="Begum T."/>
            <person name="Mejri S."/>
            <person name="Adams A."/>
            <person name="Chen W.-J."/>
            <person name="Guiguen Y."/>
        </authorList>
    </citation>
    <scope>NUCLEOTIDE SEQUENCE</scope>
    <source>
        <tissue evidence="9">Blood</tissue>
    </source>
</reference>
<dbReference type="Gene3D" id="2.60.40.10">
    <property type="entry name" value="Immunoglobulins"/>
    <property type="match status" value="2"/>
</dbReference>
<dbReference type="EMBL" id="JAERUA010000005">
    <property type="protein sequence ID" value="KAI1899615.1"/>
    <property type="molecule type" value="Genomic_DNA"/>
</dbReference>
<gene>
    <name evidence="9" type="ORF">AGOR_G00063610</name>
</gene>
<dbReference type="AlphaFoldDB" id="A0A8T3DZ76"/>
<name>A0A8T3DZ76_9TELE</name>
<dbReference type="SUPFAM" id="SSF49265">
    <property type="entry name" value="Fibronectin type III"/>
    <property type="match status" value="1"/>
</dbReference>
<accession>A0A8T3DZ76</accession>
<evidence type="ECO:0000256" key="1">
    <source>
        <dbReference type="ARBA" id="ARBA00004479"/>
    </source>
</evidence>
<keyword evidence="10" id="KW-1185">Reference proteome</keyword>
<evidence type="ECO:0000313" key="10">
    <source>
        <dbReference type="Proteomes" id="UP000829720"/>
    </source>
</evidence>
<keyword evidence="2" id="KW-0812">Transmembrane</keyword>
<protein>
    <recommendedName>
        <fullName evidence="11">Leptin receptor</fullName>
    </recommendedName>
</protein>
<evidence type="ECO:0000256" key="2">
    <source>
        <dbReference type="ARBA" id="ARBA00022692"/>
    </source>
</evidence>
<organism evidence="9 10">
    <name type="scientific">Albula goreensis</name>
    <dbReference type="NCBI Taxonomy" id="1534307"/>
    <lineage>
        <taxon>Eukaryota</taxon>
        <taxon>Metazoa</taxon>
        <taxon>Chordata</taxon>
        <taxon>Craniata</taxon>
        <taxon>Vertebrata</taxon>
        <taxon>Euteleostomi</taxon>
        <taxon>Actinopterygii</taxon>
        <taxon>Neopterygii</taxon>
        <taxon>Teleostei</taxon>
        <taxon>Albuliformes</taxon>
        <taxon>Albulidae</taxon>
        <taxon>Albula</taxon>
    </lineage>
</organism>
<feature type="signal peptide" evidence="8">
    <location>
        <begin position="1"/>
        <end position="18"/>
    </location>
</feature>
<evidence type="ECO:0000256" key="8">
    <source>
        <dbReference type="SAM" id="SignalP"/>
    </source>
</evidence>
<dbReference type="Proteomes" id="UP000829720">
    <property type="component" value="Unassembled WGS sequence"/>
</dbReference>
<evidence type="ECO:0000313" key="9">
    <source>
        <dbReference type="EMBL" id="KAI1899615.1"/>
    </source>
</evidence>
<keyword evidence="4" id="KW-1133">Transmembrane helix</keyword>
<keyword evidence="5" id="KW-0472">Membrane</keyword>
<dbReference type="InterPro" id="IPR013783">
    <property type="entry name" value="Ig-like_fold"/>
</dbReference>
<evidence type="ECO:0000256" key="6">
    <source>
        <dbReference type="ARBA" id="ARBA00023170"/>
    </source>
</evidence>
<dbReference type="PANTHER" id="PTHR23037">
    <property type="entry name" value="CYTOKINE RECEPTOR"/>
    <property type="match status" value="1"/>
</dbReference>
<evidence type="ECO:0000256" key="4">
    <source>
        <dbReference type="ARBA" id="ARBA00022989"/>
    </source>
</evidence>
<dbReference type="InterPro" id="IPR036116">
    <property type="entry name" value="FN3_sf"/>
</dbReference>